<dbReference type="Pfam" id="PF04380">
    <property type="entry name" value="BMFP"/>
    <property type="match status" value="1"/>
</dbReference>
<dbReference type="InterPro" id="IPR007475">
    <property type="entry name" value="UbiK"/>
</dbReference>
<dbReference type="OrthoDB" id="7392124at2"/>
<feature type="region of interest" description="Disordered" evidence="1">
    <location>
        <begin position="83"/>
        <end position="121"/>
    </location>
</feature>
<gene>
    <name evidence="2" type="ORF">SAMN02982931_03702</name>
</gene>
<keyword evidence="3" id="KW-1185">Reference proteome</keyword>
<feature type="compositionally biased region" description="Low complexity" evidence="1">
    <location>
        <begin position="92"/>
        <end position="106"/>
    </location>
</feature>
<sequence length="121" mass="13281">MTQTSNRMFDELARLMTDAANVAQGVRREASTAFRSQAETWIADMDLVRRDEFDAVREMASRAREENEKLAARITALEAELKATKVKRPKAAAKPAASRSATATKTSKAKPSAKKAPPTET</sequence>
<dbReference type="Proteomes" id="UP000199071">
    <property type="component" value="Unassembled WGS sequence"/>
</dbReference>
<reference evidence="2 3" key="1">
    <citation type="submission" date="2016-10" db="EMBL/GenBank/DDBJ databases">
        <authorList>
            <person name="de Groot N.N."/>
        </authorList>
    </citation>
    <scope>NUCLEOTIDE SEQUENCE [LARGE SCALE GENOMIC DNA]</scope>
    <source>
        <strain evidence="2 3">ATCC 35022</strain>
    </source>
</reference>
<proteinExistence type="predicted"/>
<dbReference type="RefSeq" id="WP_090878947.1">
    <property type="nucleotide sequence ID" value="NZ_FMXQ01000008.1"/>
</dbReference>
<dbReference type="AlphaFoldDB" id="A0A1G6DSA2"/>
<evidence type="ECO:0000313" key="2">
    <source>
        <dbReference type="EMBL" id="SDB48044.1"/>
    </source>
</evidence>
<organism evidence="2 3">
    <name type="scientific">Bauldia litoralis</name>
    <dbReference type="NCBI Taxonomy" id="665467"/>
    <lineage>
        <taxon>Bacteria</taxon>
        <taxon>Pseudomonadati</taxon>
        <taxon>Pseudomonadota</taxon>
        <taxon>Alphaproteobacteria</taxon>
        <taxon>Hyphomicrobiales</taxon>
        <taxon>Kaistiaceae</taxon>
        <taxon>Bauldia</taxon>
    </lineage>
</organism>
<dbReference type="STRING" id="665467.SAMN02982931_03702"/>
<protein>
    <submittedName>
        <fullName evidence="2">BMFP domain-containing protein YqiC</fullName>
    </submittedName>
</protein>
<evidence type="ECO:0000256" key="1">
    <source>
        <dbReference type="SAM" id="MobiDB-lite"/>
    </source>
</evidence>
<dbReference type="EMBL" id="FMXQ01000008">
    <property type="protein sequence ID" value="SDB48044.1"/>
    <property type="molecule type" value="Genomic_DNA"/>
</dbReference>
<evidence type="ECO:0000313" key="3">
    <source>
        <dbReference type="Proteomes" id="UP000199071"/>
    </source>
</evidence>
<name>A0A1G6DSA2_9HYPH</name>
<accession>A0A1G6DSA2</accession>